<dbReference type="SUPFAM" id="SSF63829">
    <property type="entry name" value="Calcium-dependent phosphotriesterase"/>
    <property type="match status" value="1"/>
</dbReference>
<keyword evidence="3" id="KW-0964">Secreted</keyword>
<reference evidence="6 7" key="1">
    <citation type="submission" date="2018-06" db="EMBL/GenBank/DDBJ databases">
        <title>Genome analysis of cellulolytic fungus Trichoderma lentiforme CFAM-422.</title>
        <authorList>
            <person name="Steindorff A.S."/>
            <person name="Formighieri E.F."/>
            <person name="Midorikawa G.E.O."/>
            <person name="Tamietti M.S."/>
            <person name="Ramos E.Z."/>
            <person name="Silva A.S."/>
            <person name="Bon E.P.S."/>
            <person name="Mendes T.D."/>
            <person name="Damaso M.C.T."/>
            <person name="Favaro L.C.L."/>
        </authorList>
    </citation>
    <scope>NUCLEOTIDE SEQUENCE [LARGE SCALE GENOMIC DNA]</scope>
    <source>
        <strain evidence="6 7">CFAM-422</strain>
    </source>
</reference>
<organism evidence="6 7">
    <name type="scientific">Trichoderma lentiforme</name>
    <dbReference type="NCBI Taxonomy" id="1567552"/>
    <lineage>
        <taxon>Eukaryota</taxon>
        <taxon>Fungi</taxon>
        <taxon>Dikarya</taxon>
        <taxon>Ascomycota</taxon>
        <taxon>Pezizomycotina</taxon>
        <taxon>Sordariomycetes</taxon>
        <taxon>Hypocreomycetidae</taxon>
        <taxon>Hypocreales</taxon>
        <taxon>Hypocreaceae</taxon>
        <taxon>Trichoderma</taxon>
    </lineage>
</organism>
<evidence type="ECO:0008006" key="8">
    <source>
        <dbReference type="Google" id="ProtNLM"/>
    </source>
</evidence>
<evidence type="ECO:0000313" key="7">
    <source>
        <dbReference type="Proteomes" id="UP000801864"/>
    </source>
</evidence>
<evidence type="ECO:0000256" key="1">
    <source>
        <dbReference type="ARBA" id="ARBA00004613"/>
    </source>
</evidence>
<dbReference type="Pfam" id="PF03022">
    <property type="entry name" value="MRJP"/>
    <property type="match status" value="1"/>
</dbReference>
<dbReference type="Proteomes" id="UP000801864">
    <property type="component" value="Unassembled WGS sequence"/>
</dbReference>
<dbReference type="InterPro" id="IPR021833">
    <property type="entry name" value="DUF3425"/>
</dbReference>
<feature type="region of interest" description="Disordered" evidence="4">
    <location>
        <begin position="486"/>
        <end position="505"/>
    </location>
</feature>
<keyword evidence="5" id="KW-0732">Signal</keyword>
<keyword evidence="7" id="KW-1185">Reference proteome</keyword>
<proteinExistence type="inferred from homology"/>
<dbReference type="Pfam" id="PF11905">
    <property type="entry name" value="DUF3425"/>
    <property type="match status" value="1"/>
</dbReference>
<evidence type="ECO:0000256" key="5">
    <source>
        <dbReference type="SAM" id="SignalP"/>
    </source>
</evidence>
<dbReference type="AlphaFoldDB" id="A0A9P5C9W2"/>
<evidence type="ECO:0000256" key="2">
    <source>
        <dbReference type="ARBA" id="ARBA00009127"/>
    </source>
</evidence>
<dbReference type="PANTHER" id="PTHR10009">
    <property type="entry name" value="PROTEIN YELLOW-RELATED"/>
    <property type="match status" value="1"/>
</dbReference>
<dbReference type="InterPro" id="IPR017996">
    <property type="entry name" value="MRJP/yellow-related"/>
</dbReference>
<protein>
    <recommendedName>
        <fullName evidence="8">Major royal jelly protein</fullName>
    </recommendedName>
</protein>
<feature type="signal peptide" evidence="5">
    <location>
        <begin position="1"/>
        <end position="19"/>
    </location>
</feature>
<dbReference type="EMBL" id="QLNT01000022">
    <property type="protein sequence ID" value="KAF3060812.1"/>
    <property type="molecule type" value="Genomic_DNA"/>
</dbReference>
<dbReference type="PANTHER" id="PTHR10009:SF18">
    <property type="entry name" value="PROTEIN YELLOW-LIKE PROTEIN"/>
    <property type="match status" value="1"/>
</dbReference>
<dbReference type="Gene3D" id="2.120.10.30">
    <property type="entry name" value="TolB, C-terminal domain"/>
    <property type="match status" value="1"/>
</dbReference>
<comment type="caution">
    <text evidence="6">The sequence shown here is derived from an EMBL/GenBank/DDBJ whole genome shotgun (WGS) entry which is preliminary data.</text>
</comment>
<sequence length="737" mass="80994">MKSSFVIPWTLWSISAVIGQEILSDPGTLGPALETIHLFYDQWPTGFTVSSSGRIFVNYPPVFPNSISFTVGEIVNGREVPYPNLEINTPPGGRLNYSTNPPTSSNSEDHLIGVISVITDTEDRLWILDSGRVASTGGLAETAYGGPKLIGMHLTNNTIFKKILFDQTAVPADGYLNDVRIDLNPALTPSGQGVAYLSDNSPEGRTAIVVVDLGSGATSRKLVGDPSISSHPGFVPFIWGEAVYSNSSGISHFSVGVDGIALSADGSTLYYCPAGGRSLYGIETKYLLDNSHNSDVLSKSQIQVLGDKGLSDGLETDSNNNIYGGNMEDNSIIKFNPKTGLVQPFVRDPRLSWTDTLSVATDGYLYFTENQLWRAPIYWGGIDREKQKRRLEALEDLVERQIHESRKFGSLSVEKNSDSFNFQQEFLVSPVPLLNESFDVLDGDETRWDLDFDSIAGGGNESGVNPLRPFQSFLDNPARSLNMRTDLSPDNSHTQTLARQSNLRPTALANSSDTMLGLGLLESGFSQAAGSGDSEDSAQSQAKYNLKTKNHIRADPVLSPHLGTIRLTHVSFLSACLSNAAMLGLTPATTSDDAVSPFFHGHLSNQAEEWQKSEFKNIKPDLRPTKSQLTRSHHPYLDVLPFPTFRERAIALIHTDTPVFDEEELCRDLLNDALICWGSSLGAGVGNSGAPWDIRSWEARPWFMKKWWFLTGGIEGELYQQTRWWCEMRGDDSGYAW</sequence>
<feature type="chain" id="PRO_5040505333" description="Major royal jelly protein" evidence="5">
    <location>
        <begin position="20"/>
        <end position="737"/>
    </location>
</feature>
<gene>
    <name evidence="6" type="ORF">CFAM422_010828</name>
</gene>
<comment type="similarity">
    <text evidence="2">Belongs to the major royal jelly protein family.</text>
</comment>
<accession>A0A9P5C9W2</accession>
<dbReference type="GO" id="GO:0005576">
    <property type="term" value="C:extracellular region"/>
    <property type="evidence" value="ECO:0007669"/>
    <property type="project" value="UniProtKB-SubCell"/>
</dbReference>
<name>A0A9P5C9W2_9HYPO</name>
<evidence type="ECO:0000256" key="4">
    <source>
        <dbReference type="SAM" id="MobiDB-lite"/>
    </source>
</evidence>
<evidence type="ECO:0000313" key="6">
    <source>
        <dbReference type="EMBL" id="KAF3060812.1"/>
    </source>
</evidence>
<evidence type="ECO:0000256" key="3">
    <source>
        <dbReference type="ARBA" id="ARBA00022525"/>
    </source>
</evidence>
<comment type="subcellular location">
    <subcellularLocation>
        <location evidence="1">Secreted</location>
    </subcellularLocation>
</comment>
<dbReference type="InterPro" id="IPR011042">
    <property type="entry name" value="6-blade_b-propeller_TolB-like"/>
</dbReference>